<comment type="similarity">
    <text evidence="2 13">Belongs to the cytochrome ubiquinol oxidase subunit 1 family.</text>
</comment>
<dbReference type="PANTHER" id="PTHR30365">
    <property type="entry name" value="CYTOCHROME D UBIQUINOL OXIDASE"/>
    <property type="match status" value="1"/>
</dbReference>
<dbReference type="GO" id="GO:0070069">
    <property type="term" value="C:cytochrome complex"/>
    <property type="evidence" value="ECO:0007669"/>
    <property type="project" value="UniProtKB-UniRule"/>
</dbReference>
<keyword evidence="8 13" id="KW-0479">Metal-binding</keyword>
<evidence type="ECO:0000256" key="2">
    <source>
        <dbReference type="ARBA" id="ARBA00009819"/>
    </source>
</evidence>
<keyword evidence="10 13" id="KW-1133">Transmembrane helix</keyword>
<keyword evidence="5" id="KW-0997">Cell inner membrane</keyword>
<dbReference type="PIRSF" id="PIRSF006446">
    <property type="entry name" value="Cyt_quinol_oxidase_1"/>
    <property type="match status" value="1"/>
</dbReference>
<dbReference type="RefSeq" id="WP_107241436.1">
    <property type="nucleotide sequence ID" value="NZ_PYMJ01000002.1"/>
</dbReference>
<dbReference type="GO" id="GO:0005886">
    <property type="term" value="C:plasma membrane"/>
    <property type="evidence" value="ECO:0007669"/>
    <property type="project" value="UniProtKB-SubCell"/>
</dbReference>
<keyword evidence="15" id="KW-1185">Reference proteome</keyword>
<feature type="transmembrane region" description="Helical" evidence="13">
    <location>
        <begin position="471"/>
        <end position="495"/>
    </location>
</feature>
<evidence type="ECO:0000256" key="9">
    <source>
        <dbReference type="ARBA" id="ARBA00022982"/>
    </source>
</evidence>
<evidence type="ECO:0000256" key="8">
    <source>
        <dbReference type="ARBA" id="ARBA00022723"/>
    </source>
</evidence>
<evidence type="ECO:0000256" key="5">
    <source>
        <dbReference type="ARBA" id="ARBA00022519"/>
    </source>
</evidence>
<gene>
    <name evidence="14" type="ORF">C9J12_03540</name>
</gene>
<keyword evidence="9 13" id="KW-0249">Electron transport</keyword>
<dbReference type="NCBIfam" id="NF011677">
    <property type="entry name" value="PRK15097.1"/>
    <property type="match status" value="1"/>
</dbReference>
<keyword evidence="6 13" id="KW-0349">Heme</keyword>
<feature type="transmembrane region" description="Helical" evidence="13">
    <location>
        <begin position="389"/>
        <end position="410"/>
    </location>
</feature>
<evidence type="ECO:0000256" key="10">
    <source>
        <dbReference type="ARBA" id="ARBA00022989"/>
    </source>
</evidence>
<protein>
    <submittedName>
        <fullName evidence="14">Cytochrome d terminal oxidase subunit 1</fullName>
    </submittedName>
</protein>
<feature type="transmembrane region" description="Helical" evidence="13">
    <location>
        <begin position="55"/>
        <end position="74"/>
    </location>
</feature>
<dbReference type="GO" id="GO:0009055">
    <property type="term" value="F:electron transfer activity"/>
    <property type="evidence" value="ECO:0007669"/>
    <property type="project" value="UniProtKB-UniRule"/>
</dbReference>
<dbReference type="GO" id="GO:0019646">
    <property type="term" value="P:aerobic electron transport chain"/>
    <property type="evidence" value="ECO:0007669"/>
    <property type="project" value="InterPro"/>
</dbReference>
<comment type="caution">
    <text evidence="14">The sequence shown here is derived from an EMBL/GenBank/DDBJ whole genome shotgun (WGS) entry which is preliminary data.</text>
</comment>
<dbReference type="PANTHER" id="PTHR30365:SF0">
    <property type="entry name" value="CYTOCHROME BD-I UBIQUINOL OXIDASE SUBUNIT 1"/>
    <property type="match status" value="1"/>
</dbReference>
<sequence>MFTDVVELSRLQFALTAMYHFLFVPLTLGMAFLLAIMESVYVMTGKQIYKDMTKFWGKLFGINFALGVATGLTMEFQFGTNWAYYSHYVGDIFGAPLAIEALMAFFLESTLVGLFFFGWDRLSKRQHLTVTWLVAIASNFSALWILIANGWMQNPVGAEFNFETMRMEMVSFAEVIFNPVAQVKFVHTVASGYVAGSMFVLAISSYYMLKGRDIPFARRSFAIAASFGMAAIVSVIILGDESGYELGDVQKTKLAAIEAEWHTEEAPAAFTVFGLPNQETMETDFAIKIPYVMGIIATRSTDTQVTGLRDLKDEHEVRIRNGMVAYGLLEKLRSGDRSPENVAAFDAVKQDLGYGFLLKPYTDNVVDATPEHIAQAVDDSIPTVWPLFFSFRIMVAAGFLMLGIIGAAFIQTCRHKITEKKWLLKAALYGLPLPWIAIEAGWFVAEYGRQPWAVGEILPVSMAVSDLEPSAIITTLVSMIALYTVFLIAEVYLMVKFARKGPSSLKTGRYHFEQNDAPQNVVSRQVEA</sequence>
<keyword evidence="12 13" id="KW-0472">Membrane</keyword>
<name>A0A2T3JPT5_9GAMM</name>
<evidence type="ECO:0000256" key="11">
    <source>
        <dbReference type="ARBA" id="ARBA00023004"/>
    </source>
</evidence>
<feature type="transmembrane region" description="Helical" evidence="13">
    <location>
        <begin position="130"/>
        <end position="152"/>
    </location>
</feature>
<dbReference type="Proteomes" id="UP000240987">
    <property type="component" value="Unassembled WGS sequence"/>
</dbReference>
<evidence type="ECO:0000256" key="1">
    <source>
        <dbReference type="ARBA" id="ARBA00004429"/>
    </source>
</evidence>
<proteinExistence type="inferred from homology"/>
<dbReference type="AlphaFoldDB" id="A0A2T3JPT5"/>
<reference evidence="14 15" key="1">
    <citation type="submission" date="2018-01" db="EMBL/GenBank/DDBJ databases">
        <title>Whole genome sequencing of Histamine producing bacteria.</title>
        <authorList>
            <person name="Butler K."/>
        </authorList>
    </citation>
    <scope>NUCLEOTIDE SEQUENCE [LARGE SCALE GENOMIC DNA]</scope>
    <source>
        <strain evidence="14 15">JCM 12947</strain>
    </source>
</reference>
<evidence type="ECO:0000313" key="15">
    <source>
        <dbReference type="Proteomes" id="UP000240987"/>
    </source>
</evidence>
<keyword evidence="3 13" id="KW-0813">Transport</keyword>
<dbReference type="Pfam" id="PF01654">
    <property type="entry name" value="Cyt_bd_oxida_I"/>
    <property type="match status" value="1"/>
</dbReference>
<keyword evidence="4 13" id="KW-1003">Cell membrane</keyword>
<dbReference type="GO" id="GO:0016682">
    <property type="term" value="F:oxidoreductase activity, acting on diphenols and related substances as donors, oxygen as acceptor"/>
    <property type="evidence" value="ECO:0007669"/>
    <property type="project" value="TreeGrafter"/>
</dbReference>
<keyword evidence="7 13" id="KW-0812">Transmembrane</keyword>
<dbReference type="GO" id="GO:0046872">
    <property type="term" value="F:metal ion binding"/>
    <property type="evidence" value="ECO:0007669"/>
    <property type="project" value="UniProtKB-UniRule"/>
</dbReference>
<feature type="transmembrane region" description="Helical" evidence="13">
    <location>
        <begin position="94"/>
        <end position="118"/>
    </location>
</feature>
<organism evidence="14 15">
    <name type="scientific">Photobacterium frigidiphilum</name>
    <dbReference type="NCBI Taxonomy" id="264736"/>
    <lineage>
        <taxon>Bacteria</taxon>
        <taxon>Pseudomonadati</taxon>
        <taxon>Pseudomonadota</taxon>
        <taxon>Gammaproteobacteria</taxon>
        <taxon>Vibrionales</taxon>
        <taxon>Vibrionaceae</taxon>
        <taxon>Photobacterium</taxon>
    </lineage>
</organism>
<evidence type="ECO:0000313" key="14">
    <source>
        <dbReference type="EMBL" id="PSU51048.1"/>
    </source>
</evidence>
<feature type="transmembrane region" description="Helical" evidence="13">
    <location>
        <begin position="20"/>
        <end position="43"/>
    </location>
</feature>
<evidence type="ECO:0000256" key="4">
    <source>
        <dbReference type="ARBA" id="ARBA00022475"/>
    </source>
</evidence>
<dbReference type="GO" id="GO:0020037">
    <property type="term" value="F:heme binding"/>
    <property type="evidence" value="ECO:0007669"/>
    <property type="project" value="TreeGrafter"/>
</dbReference>
<comment type="subcellular location">
    <subcellularLocation>
        <location evidence="1">Cell inner membrane</location>
        <topology evidence="1">Multi-pass membrane protein</topology>
    </subcellularLocation>
</comment>
<evidence type="ECO:0000256" key="6">
    <source>
        <dbReference type="ARBA" id="ARBA00022617"/>
    </source>
</evidence>
<feature type="transmembrane region" description="Helical" evidence="13">
    <location>
        <begin position="221"/>
        <end position="239"/>
    </location>
</feature>
<dbReference type="EMBL" id="PYMJ01000002">
    <property type="protein sequence ID" value="PSU51048.1"/>
    <property type="molecule type" value="Genomic_DNA"/>
</dbReference>
<dbReference type="InterPro" id="IPR002585">
    <property type="entry name" value="Cyt-d_ubiquinol_oxidase_su_1"/>
</dbReference>
<accession>A0A2T3JPT5</accession>
<keyword evidence="11 13" id="KW-0408">Iron</keyword>
<feature type="transmembrane region" description="Helical" evidence="13">
    <location>
        <begin position="190"/>
        <end position="209"/>
    </location>
</feature>
<evidence type="ECO:0000256" key="7">
    <source>
        <dbReference type="ARBA" id="ARBA00022692"/>
    </source>
</evidence>
<evidence type="ECO:0000256" key="13">
    <source>
        <dbReference type="PIRNR" id="PIRNR006446"/>
    </source>
</evidence>
<evidence type="ECO:0000256" key="3">
    <source>
        <dbReference type="ARBA" id="ARBA00022448"/>
    </source>
</evidence>
<dbReference type="OrthoDB" id="9807042at2"/>
<evidence type="ECO:0000256" key="12">
    <source>
        <dbReference type="ARBA" id="ARBA00023136"/>
    </source>
</evidence>
<feature type="transmembrane region" description="Helical" evidence="13">
    <location>
        <begin position="422"/>
        <end position="445"/>
    </location>
</feature>